<dbReference type="OrthoDB" id="1914839at2759"/>
<dbReference type="InParanoid" id="A7RY37"/>
<reference evidence="4 5" key="1">
    <citation type="journal article" date="2007" name="Science">
        <title>Sea anemone genome reveals ancestral eumetazoan gene repertoire and genomic organization.</title>
        <authorList>
            <person name="Putnam N.H."/>
            <person name="Srivastava M."/>
            <person name="Hellsten U."/>
            <person name="Dirks B."/>
            <person name="Chapman J."/>
            <person name="Salamov A."/>
            <person name="Terry A."/>
            <person name="Shapiro H."/>
            <person name="Lindquist E."/>
            <person name="Kapitonov V.V."/>
            <person name="Jurka J."/>
            <person name="Genikhovich G."/>
            <person name="Grigoriev I.V."/>
            <person name="Lucas S.M."/>
            <person name="Steele R.E."/>
            <person name="Finnerty J.R."/>
            <person name="Technau U."/>
            <person name="Martindale M.Q."/>
            <person name="Rokhsar D.S."/>
        </authorList>
    </citation>
    <scope>NUCLEOTIDE SEQUENCE [LARGE SCALE GENOMIC DNA]</scope>
    <source>
        <strain evidence="5">CH2 X CH6</strain>
    </source>
</reference>
<accession>A7RY37</accession>
<feature type="compositionally biased region" description="Basic residues" evidence="3">
    <location>
        <begin position="1"/>
        <end position="14"/>
    </location>
</feature>
<evidence type="ECO:0000313" key="5">
    <source>
        <dbReference type="Proteomes" id="UP000001593"/>
    </source>
</evidence>
<dbReference type="InterPro" id="IPR019734">
    <property type="entry name" value="TPR_rpt"/>
</dbReference>
<proteinExistence type="predicted"/>
<dbReference type="Pfam" id="PF13432">
    <property type="entry name" value="TPR_16"/>
    <property type="match status" value="1"/>
</dbReference>
<dbReference type="KEGG" id="nve:5515523"/>
<dbReference type="Gene3D" id="1.25.40.10">
    <property type="entry name" value="Tetratricopeptide repeat domain"/>
    <property type="match status" value="2"/>
</dbReference>
<dbReference type="CDD" id="cd24142">
    <property type="entry name" value="ACL4-like"/>
    <property type="match status" value="1"/>
</dbReference>
<dbReference type="PANTHER" id="PTHR12558">
    <property type="entry name" value="CELL DIVISION CYCLE 16,23,27"/>
    <property type="match status" value="1"/>
</dbReference>
<evidence type="ECO:0000313" key="4">
    <source>
        <dbReference type="EMBL" id="EDO43571.1"/>
    </source>
</evidence>
<dbReference type="SMART" id="SM00028">
    <property type="entry name" value="TPR"/>
    <property type="match status" value="5"/>
</dbReference>
<dbReference type="PANTHER" id="PTHR12558:SF50">
    <property type="entry name" value="ASSEMBLY CHAPERONE OF RPL4-RELATED"/>
    <property type="match status" value="1"/>
</dbReference>
<dbReference type="InterPro" id="IPR011990">
    <property type="entry name" value="TPR-like_helical_dom_sf"/>
</dbReference>
<dbReference type="PROSITE" id="PS50005">
    <property type="entry name" value="TPR"/>
    <property type="match status" value="1"/>
</dbReference>
<dbReference type="OMA" id="PDEGHAK"/>
<dbReference type="Proteomes" id="UP000001593">
    <property type="component" value="Unassembled WGS sequence"/>
</dbReference>
<dbReference type="PhylomeDB" id="A7RY37"/>
<name>A7RY37_NEMVE</name>
<feature type="repeat" description="TPR" evidence="2">
    <location>
        <begin position="85"/>
        <end position="118"/>
    </location>
</feature>
<dbReference type="eggNOG" id="ENOG502QSAH">
    <property type="taxonomic scope" value="Eukaryota"/>
</dbReference>
<feature type="compositionally biased region" description="Acidic residues" evidence="3">
    <location>
        <begin position="333"/>
        <end position="352"/>
    </location>
</feature>
<dbReference type="SUPFAM" id="SSF81901">
    <property type="entry name" value="HCP-like"/>
    <property type="match status" value="1"/>
</dbReference>
<dbReference type="AlphaFoldDB" id="A7RY37"/>
<evidence type="ECO:0000256" key="3">
    <source>
        <dbReference type="SAM" id="MobiDB-lite"/>
    </source>
</evidence>
<feature type="region of interest" description="Disordered" evidence="3">
    <location>
        <begin position="1"/>
        <end position="42"/>
    </location>
</feature>
<feature type="compositionally biased region" description="Basic and acidic residues" evidence="3">
    <location>
        <begin position="20"/>
        <end position="35"/>
    </location>
</feature>
<evidence type="ECO:0000256" key="1">
    <source>
        <dbReference type="ARBA" id="ARBA00022803"/>
    </source>
</evidence>
<dbReference type="HOGENOM" id="CLU_040959_2_0_1"/>
<dbReference type="GO" id="GO:0051301">
    <property type="term" value="P:cell division"/>
    <property type="evidence" value="ECO:0000318"/>
    <property type="project" value="GO_Central"/>
</dbReference>
<protein>
    <recommendedName>
        <fullName evidence="6">Assembly chaperone of rpl4</fullName>
    </recommendedName>
</protein>
<dbReference type="EMBL" id="DS469552">
    <property type="protein sequence ID" value="EDO43571.1"/>
    <property type="molecule type" value="Genomic_DNA"/>
</dbReference>
<evidence type="ECO:0008006" key="6">
    <source>
        <dbReference type="Google" id="ProtNLM"/>
    </source>
</evidence>
<dbReference type="STRING" id="45351.A7RY37"/>
<sequence>MGGREKKKKKKASSSKKVASKHDDCDNKDVEREGEVPVSNNNTAIKQEHTMKDLLVKVEECMGAMNYELAEKFCERALEIDPDHVEAIEMAGSVFLETGQPEKAVNCFRRAIQLSPDEGYSKYMSIGQMLQGKEAAEVFTKGIQLMTSPQGGASLSVSPKDISAAYCSLAEIYLTDECFDDEAEIKCSEYCQKAIEADPTNPEAYQVMANCLLSRQKIEEGKKVLSKGLDLWLGKDDDLQEVPMPHFEARITTAKLLLELEDFEKAAQVLQTLLEENDEELEVWYLLGLMYHLSGQDPVNKKICLERAHKIWSEMESEDEALGAHIQEMLASTDEEDTMNNEDDDDEQMEVS</sequence>
<organism evidence="4 5">
    <name type="scientific">Nematostella vectensis</name>
    <name type="common">Starlet sea anemone</name>
    <dbReference type="NCBI Taxonomy" id="45351"/>
    <lineage>
        <taxon>Eukaryota</taxon>
        <taxon>Metazoa</taxon>
        <taxon>Cnidaria</taxon>
        <taxon>Anthozoa</taxon>
        <taxon>Hexacorallia</taxon>
        <taxon>Actiniaria</taxon>
        <taxon>Edwardsiidae</taxon>
        <taxon>Nematostella</taxon>
    </lineage>
</organism>
<feature type="region of interest" description="Disordered" evidence="3">
    <location>
        <begin position="331"/>
        <end position="352"/>
    </location>
</feature>
<dbReference type="PROSITE" id="PS50293">
    <property type="entry name" value="TPR_REGION"/>
    <property type="match status" value="1"/>
</dbReference>
<keyword evidence="1 2" id="KW-0802">TPR repeat</keyword>
<keyword evidence="5" id="KW-1185">Reference proteome</keyword>
<dbReference type="Pfam" id="PF13181">
    <property type="entry name" value="TPR_8"/>
    <property type="match status" value="2"/>
</dbReference>
<gene>
    <name evidence="4" type="ORF">NEMVEDRAFT_v1g232429</name>
</gene>
<dbReference type="Pfam" id="PF13431">
    <property type="entry name" value="TPR_17"/>
    <property type="match status" value="1"/>
</dbReference>
<evidence type="ECO:0000256" key="2">
    <source>
        <dbReference type="PROSITE-ProRule" id="PRU00339"/>
    </source>
</evidence>